<accession>A0A8J7KT69</accession>
<dbReference type="AlphaFoldDB" id="A0A8J7KT69"/>
<evidence type="ECO:0000259" key="2">
    <source>
        <dbReference type="Pfam" id="PF13559"/>
    </source>
</evidence>
<gene>
    <name evidence="3" type="ORF">IW245_006591</name>
</gene>
<keyword evidence="1" id="KW-1133">Transmembrane helix</keyword>
<feature type="transmembrane region" description="Helical" evidence="1">
    <location>
        <begin position="20"/>
        <end position="41"/>
    </location>
</feature>
<keyword evidence="1" id="KW-0472">Membrane</keyword>
<protein>
    <recommendedName>
        <fullName evidence="2">Protein-glutamine gamma-glutamyltransferase-like C-terminal domain-containing protein</fullName>
    </recommendedName>
</protein>
<dbReference type="RefSeq" id="WP_197006942.1">
    <property type="nucleotide sequence ID" value="NZ_BONS01000006.1"/>
</dbReference>
<keyword evidence="1" id="KW-0812">Transmembrane</keyword>
<comment type="caution">
    <text evidence="3">The sequence shown here is derived from an EMBL/GenBank/DDBJ whole genome shotgun (WGS) entry which is preliminary data.</text>
</comment>
<evidence type="ECO:0000256" key="1">
    <source>
        <dbReference type="SAM" id="Phobius"/>
    </source>
</evidence>
<sequence>MARWWTALVADVADWFPGGVAGLMAALLLGALFLIAALRWWRQWLAAARRALAAALRLGSWLVAAPGRLHRWLLRLLAWRPGRRRPKPAKVTKTITIDDLPEGPDDALPELPAEVLLSLADQYAAAGRYGEAVRERLRVMIRRLADRGVLSPQPGSTVTELAMAAGAALPTADAPLREATRIFSDIWYGERPATAEMDARMRTLGESL</sequence>
<name>A0A8J7KT69_9ACTN</name>
<evidence type="ECO:0000313" key="3">
    <source>
        <dbReference type="EMBL" id="MBG6140397.1"/>
    </source>
</evidence>
<dbReference type="InterPro" id="IPR025403">
    <property type="entry name" value="TgpA-like_C"/>
</dbReference>
<proteinExistence type="predicted"/>
<organism evidence="3 4">
    <name type="scientific">Longispora fulva</name>
    <dbReference type="NCBI Taxonomy" id="619741"/>
    <lineage>
        <taxon>Bacteria</taxon>
        <taxon>Bacillati</taxon>
        <taxon>Actinomycetota</taxon>
        <taxon>Actinomycetes</taxon>
        <taxon>Micromonosporales</taxon>
        <taxon>Micromonosporaceae</taxon>
        <taxon>Longispora</taxon>
    </lineage>
</organism>
<dbReference type="Proteomes" id="UP000622552">
    <property type="component" value="Unassembled WGS sequence"/>
</dbReference>
<keyword evidence="4" id="KW-1185">Reference proteome</keyword>
<feature type="domain" description="Protein-glutamine gamma-glutamyltransferase-like C-terminal" evidence="2">
    <location>
        <begin position="137"/>
        <end position="204"/>
    </location>
</feature>
<reference evidence="3" key="1">
    <citation type="submission" date="2020-11" db="EMBL/GenBank/DDBJ databases">
        <title>Sequencing the genomes of 1000 actinobacteria strains.</title>
        <authorList>
            <person name="Klenk H.-P."/>
        </authorList>
    </citation>
    <scope>NUCLEOTIDE SEQUENCE</scope>
    <source>
        <strain evidence="3">DSM 45356</strain>
    </source>
</reference>
<evidence type="ECO:0000313" key="4">
    <source>
        <dbReference type="Proteomes" id="UP000622552"/>
    </source>
</evidence>
<dbReference type="Pfam" id="PF13559">
    <property type="entry name" value="DUF4129"/>
    <property type="match status" value="1"/>
</dbReference>
<dbReference type="EMBL" id="JADOUF010000001">
    <property type="protein sequence ID" value="MBG6140397.1"/>
    <property type="molecule type" value="Genomic_DNA"/>
</dbReference>